<sequence length="196" mass="21795">MEQQLGAQQLSFPSMDKSGAAVCEFFVKAACGKGGMCPFCHISGEKTVVCQHWLRGLCKKGDQCEFLHKYDITKMLECYFYSNFCKHGPLCRYQHTRRVLCVNYLVGFCPGGASCKFIHPRFELPMGTIEPSPLPQQTQPRTKGVPQVIEVMQSQNSSAGTWDPGRWSKSLATSVVKKDTTPTDAPKGSWPFSVDS</sequence>
<dbReference type="AlphaFoldDB" id="A6KPB9"/>
<comment type="similarity">
    <text evidence="7">Belongs to the CPSF4/YTH1 family.</text>
</comment>
<dbReference type="InterPro" id="IPR045348">
    <property type="entry name" value="CPSF4/Yth1"/>
</dbReference>
<dbReference type="GO" id="GO:0031124">
    <property type="term" value="P:mRNA 3'-end processing"/>
    <property type="evidence" value="ECO:0007669"/>
    <property type="project" value="UniProtKB-UniRule"/>
</dbReference>
<comment type="subcellular location">
    <subcellularLocation>
        <location evidence="7">Nucleus</location>
    </subcellularLocation>
</comment>
<evidence type="ECO:0000259" key="9">
    <source>
        <dbReference type="PROSITE" id="PS50103"/>
    </source>
</evidence>
<evidence type="ECO:0000256" key="1">
    <source>
        <dbReference type="ARBA" id="ARBA00022723"/>
    </source>
</evidence>
<proteinExistence type="inferred from homology"/>
<feature type="region of interest" description="Disordered" evidence="8">
    <location>
        <begin position="173"/>
        <end position="196"/>
    </location>
</feature>
<keyword evidence="5 7" id="KW-0694">RNA-binding</keyword>
<feature type="non-terminal residue" evidence="10">
    <location>
        <position position="196"/>
    </location>
</feature>
<evidence type="ECO:0000256" key="8">
    <source>
        <dbReference type="SAM" id="MobiDB-lite"/>
    </source>
</evidence>
<dbReference type="Pfam" id="PF00642">
    <property type="entry name" value="zf-CCCH"/>
    <property type="match status" value="2"/>
</dbReference>
<evidence type="ECO:0000256" key="5">
    <source>
        <dbReference type="ARBA" id="ARBA00022884"/>
    </source>
</evidence>
<keyword evidence="4 6" id="KW-0862">Zinc</keyword>
<evidence type="ECO:0000313" key="11">
    <source>
        <dbReference type="Proteomes" id="UP000234681"/>
    </source>
</evidence>
<organism evidence="10 11">
    <name type="scientific">Rattus norvegicus</name>
    <name type="common">Rat</name>
    <dbReference type="NCBI Taxonomy" id="10116"/>
    <lineage>
        <taxon>Eukaryota</taxon>
        <taxon>Metazoa</taxon>
        <taxon>Chordata</taxon>
        <taxon>Craniata</taxon>
        <taxon>Vertebrata</taxon>
        <taxon>Euteleostomi</taxon>
        <taxon>Mammalia</taxon>
        <taxon>Eutheria</taxon>
        <taxon>Euarchontoglires</taxon>
        <taxon>Glires</taxon>
        <taxon>Rodentia</taxon>
        <taxon>Myomorpha</taxon>
        <taxon>Muroidea</taxon>
        <taxon>Muridae</taxon>
        <taxon>Murinae</taxon>
        <taxon>Rattus</taxon>
    </lineage>
</organism>
<gene>
    <name evidence="10" type="ORF">rCG_64172</name>
</gene>
<feature type="domain" description="C3H1-type" evidence="9">
    <location>
        <begin position="44"/>
        <end position="71"/>
    </location>
</feature>
<evidence type="ECO:0000313" key="10">
    <source>
        <dbReference type="EMBL" id="EDL83867.1"/>
    </source>
</evidence>
<dbReference type="SMART" id="SM00356">
    <property type="entry name" value="ZnF_C3H1"/>
    <property type="match status" value="4"/>
</dbReference>
<feature type="domain" description="C3H1-type" evidence="9">
    <location>
        <begin position="96"/>
        <end position="122"/>
    </location>
</feature>
<dbReference type="InterPro" id="IPR036855">
    <property type="entry name" value="Znf_CCCH_sf"/>
</dbReference>
<protein>
    <recommendedName>
        <fullName evidence="7">Cleavage and polyadenylation specificity factor subunit 4</fullName>
        <shortName evidence="7">CPSF 30 kDa subunit</shortName>
    </recommendedName>
    <alternativeName>
        <fullName evidence="7">Cleavage and polyadenylation specificity factor 30 kDa subunit</fullName>
    </alternativeName>
</protein>
<evidence type="ECO:0000256" key="6">
    <source>
        <dbReference type="PROSITE-ProRule" id="PRU00723"/>
    </source>
</evidence>
<dbReference type="SUPFAM" id="SSF90229">
    <property type="entry name" value="CCCH zinc finger"/>
    <property type="match status" value="2"/>
</dbReference>
<keyword evidence="7" id="KW-0539">Nucleus</keyword>
<evidence type="ECO:0000256" key="7">
    <source>
        <dbReference type="RuleBase" id="RU369008"/>
    </source>
</evidence>
<keyword evidence="1 6" id="KW-0479">Metal-binding</keyword>
<dbReference type="GO" id="GO:0005847">
    <property type="term" value="C:mRNA cleavage and polyadenylation specificity factor complex"/>
    <property type="evidence" value="ECO:0007669"/>
    <property type="project" value="UniProtKB-UniRule"/>
</dbReference>
<accession>A6KPB9</accession>
<feature type="zinc finger region" description="C3H1-type" evidence="6">
    <location>
        <begin position="44"/>
        <end position="71"/>
    </location>
</feature>
<dbReference type="GO" id="GO:0008270">
    <property type="term" value="F:zinc ion binding"/>
    <property type="evidence" value="ECO:0007669"/>
    <property type="project" value="UniProtKB-KW"/>
</dbReference>
<dbReference type="EMBL" id="CH474078">
    <property type="protein sequence ID" value="EDL83867.1"/>
    <property type="molecule type" value="Genomic_DNA"/>
</dbReference>
<dbReference type="Gene3D" id="4.10.1000.10">
    <property type="entry name" value="Zinc finger, CCCH-type"/>
    <property type="match status" value="1"/>
</dbReference>
<feature type="zinc finger region" description="C3H1-type" evidence="6">
    <location>
        <begin position="96"/>
        <end position="122"/>
    </location>
</feature>
<comment type="subunit">
    <text evidence="7">Component of the cleavage and polyadenylation specificity factor (CPSF) complex.</text>
</comment>
<dbReference type="PANTHER" id="PTHR23102">
    <property type="entry name" value="CLEAVAGE AND POLYADENYLATION SPECIFICITY FACTOR SUBUNIT 4-RELATED"/>
    <property type="match status" value="1"/>
</dbReference>
<name>A6KPB9_RAT</name>
<dbReference type="InterPro" id="IPR000571">
    <property type="entry name" value="Znf_CCCH"/>
</dbReference>
<evidence type="ECO:0000256" key="2">
    <source>
        <dbReference type="ARBA" id="ARBA00022737"/>
    </source>
</evidence>
<keyword evidence="7" id="KW-0507">mRNA processing</keyword>
<dbReference type="Proteomes" id="UP000234681">
    <property type="component" value="Chromosome X"/>
</dbReference>
<dbReference type="GO" id="GO:0003723">
    <property type="term" value="F:RNA binding"/>
    <property type="evidence" value="ECO:0007669"/>
    <property type="project" value="UniProtKB-UniRule"/>
</dbReference>
<evidence type="ECO:0000256" key="3">
    <source>
        <dbReference type="ARBA" id="ARBA00022771"/>
    </source>
</evidence>
<keyword evidence="3 6" id="KW-0863">Zinc-finger</keyword>
<dbReference type="PANTHER" id="PTHR23102:SF18">
    <property type="entry name" value="CLEAVAGE AND POLYADENYLATION SPECIFICITY FACTOR SUBUNIT 4"/>
    <property type="match status" value="1"/>
</dbReference>
<evidence type="ECO:0000256" key="4">
    <source>
        <dbReference type="ARBA" id="ARBA00022833"/>
    </source>
</evidence>
<reference evidence="11" key="1">
    <citation type="submission" date="2005-09" db="EMBL/GenBank/DDBJ databases">
        <authorList>
            <person name="Mural R.J."/>
            <person name="Li P.W."/>
            <person name="Adams M.D."/>
            <person name="Amanatides P.G."/>
            <person name="Baden-Tillson H."/>
            <person name="Barnstead M."/>
            <person name="Chin S.H."/>
            <person name="Dew I."/>
            <person name="Evans C.A."/>
            <person name="Ferriera S."/>
            <person name="Flanigan M."/>
            <person name="Fosler C."/>
            <person name="Glodek A."/>
            <person name="Gu Z."/>
            <person name="Holt R.A."/>
            <person name="Jennings D."/>
            <person name="Kraft C.L."/>
            <person name="Lu F."/>
            <person name="Nguyen T."/>
            <person name="Nusskern D.R."/>
            <person name="Pfannkoch C.M."/>
            <person name="Sitter C."/>
            <person name="Sutton G.G."/>
            <person name="Venter J.C."/>
            <person name="Wang Z."/>
            <person name="Woodage T."/>
            <person name="Zheng X.H."/>
            <person name="Zhong F."/>
        </authorList>
    </citation>
    <scope>NUCLEOTIDE SEQUENCE [LARGE SCALE GENOMIC DNA]</scope>
    <source>
        <strain>BN</strain>
        <strain evidence="11">Sprague-Dawley</strain>
    </source>
</reference>
<keyword evidence="2 7" id="KW-0677">Repeat</keyword>
<comment type="function">
    <text evidence="7">Component of the cleavage and polyadenylation specificity factor (CPSF) complex that play a key role in pre-mRNA 3'-end formation, recognizing the AAUAAA signal sequence and interacting with poly(A) polymerase and other factors to bring about cleavage and poly(A) addition. CPSF4 binds RNA polymers with a preference for poly(U).</text>
</comment>
<dbReference type="PROSITE" id="PS50103">
    <property type="entry name" value="ZF_C3H1"/>
    <property type="match status" value="2"/>
</dbReference>